<dbReference type="EMBL" id="MCGT01000038">
    <property type="protein sequence ID" value="ORX46350.1"/>
    <property type="molecule type" value="Genomic_DNA"/>
</dbReference>
<accession>A0A1X2G6P4</accession>
<evidence type="ECO:0000313" key="2">
    <source>
        <dbReference type="Proteomes" id="UP000242146"/>
    </source>
</evidence>
<dbReference type="Proteomes" id="UP000242146">
    <property type="component" value="Unassembled WGS sequence"/>
</dbReference>
<sequence>MAETPPEDQLSWSAVVTKGRTNATVPRMLTRKSPLGQKERLEHSIIFETPDIQQKWLTQRAAAIIQNSLHPDTVLFELRANDFEHYTDAYRLLIEKIGPLKGNGARPISRFGNALKPELIIETKFETPELNKKAVTEGFQHKGVLYKAVPAGSKTEGNRLQTVTLSQLPYDISDEEIVNGLRNSMRYFGKVLRVTKFTDHGWFEGEAKVSLDTNPVED</sequence>
<dbReference type="OrthoDB" id="2280262at2759"/>
<evidence type="ECO:0000313" key="1">
    <source>
        <dbReference type="EMBL" id="ORX46350.1"/>
    </source>
</evidence>
<protein>
    <submittedName>
        <fullName evidence="1">Uncharacterized protein</fullName>
    </submittedName>
</protein>
<dbReference type="GO" id="GO:0003676">
    <property type="term" value="F:nucleic acid binding"/>
    <property type="evidence" value="ECO:0007669"/>
    <property type="project" value="InterPro"/>
</dbReference>
<reference evidence="1 2" key="1">
    <citation type="submission" date="2016-07" db="EMBL/GenBank/DDBJ databases">
        <title>Pervasive Adenine N6-methylation of Active Genes in Fungi.</title>
        <authorList>
            <consortium name="DOE Joint Genome Institute"/>
            <person name="Mondo S.J."/>
            <person name="Dannebaum R.O."/>
            <person name="Kuo R.C."/>
            <person name="Labutti K."/>
            <person name="Haridas S."/>
            <person name="Kuo A."/>
            <person name="Salamov A."/>
            <person name="Ahrendt S.R."/>
            <person name="Lipzen A."/>
            <person name="Sullivan W."/>
            <person name="Andreopoulos W.B."/>
            <person name="Clum A."/>
            <person name="Lindquist E."/>
            <person name="Daum C."/>
            <person name="Ramamoorthy G.K."/>
            <person name="Gryganskyi A."/>
            <person name="Culley D."/>
            <person name="Magnuson J.K."/>
            <person name="James T.Y."/>
            <person name="O'Malley M.A."/>
            <person name="Stajich J.E."/>
            <person name="Spatafora J.W."/>
            <person name="Visel A."/>
            <person name="Grigoriev I.V."/>
        </authorList>
    </citation>
    <scope>NUCLEOTIDE SEQUENCE [LARGE SCALE GENOMIC DNA]</scope>
    <source>
        <strain evidence="1 2">NRRL 3301</strain>
    </source>
</reference>
<keyword evidence="2" id="KW-1185">Reference proteome</keyword>
<dbReference type="InterPro" id="IPR035979">
    <property type="entry name" value="RBD_domain_sf"/>
</dbReference>
<comment type="caution">
    <text evidence="1">The sequence shown here is derived from an EMBL/GenBank/DDBJ whole genome shotgun (WGS) entry which is preliminary data.</text>
</comment>
<dbReference type="SUPFAM" id="SSF54928">
    <property type="entry name" value="RNA-binding domain, RBD"/>
    <property type="match status" value="1"/>
</dbReference>
<proteinExistence type="predicted"/>
<dbReference type="AlphaFoldDB" id="A0A1X2G6P4"/>
<organism evidence="1 2">
    <name type="scientific">Hesseltinella vesiculosa</name>
    <dbReference type="NCBI Taxonomy" id="101127"/>
    <lineage>
        <taxon>Eukaryota</taxon>
        <taxon>Fungi</taxon>
        <taxon>Fungi incertae sedis</taxon>
        <taxon>Mucoromycota</taxon>
        <taxon>Mucoromycotina</taxon>
        <taxon>Mucoromycetes</taxon>
        <taxon>Mucorales</taxon>
        <taxon>Cunninghamellaceae</taxon>
        <taxon>Hesseltinella</taxon>
    </lineage>
</organism>
<feature type="non-terminal residue" evidence="1">
    <location>
        <position position="218"/>
    </location>
</feature>
<name>A0A1X2G6P4_9FUNG</name>
<gene>
    <name evidence="1" type="ORF">DM01DRAFT_1275115</name>
</gene>